<comment type="caution">
    <text evidence="1">The sequence shown here is derived from an EMBL/GenBank/DDBJ whole genome shotgun (WGS) entry which is preliminary data.</text>
</comment>
<dbReference type="EMBL" id="JAPDGR010001535">
    <property type="protein sequence ID" value="KAJ2981688.1"/>
    <property type="molecule type" value="Genomic_DNA"/>
</dbReference>
<reference evidence="1" key="1">
    <citation type="submission" date="2022-10" db="EMBL/GenBank/DDBJ databases">
        <title>Genome Sequence of Xylaria curta.</title>
        <authorList>
            <person name="Buettner E."/>
        </authorList>
    </citation>
    <scope>NUCLEOTIDE SEQUENCE</scope>
    <source>
        <strain evidence="1">Babe10</strain>
    </source>
</reference>
<accession>A0ACC1NRF3</accession>
<sequence>MASIQTQVLVDNEWVTRTVSVEELLTTPTKTANTTHRKPPNFGVFTRTVIESPIVRWVLPAQLRSSRLNDVALVGEQSVQICELSSDSQLRPIAEKLRFGSRIRNCRVMGTHDYLRRKREDTHATYHRSDDVEATFSGSSIPSTPSGNSDMFQQILVLVLSTGELVFLFMSPTANGDWEFASSHSSILSGRLVDPGFHMAISPDGGYLALACSEHLFIVYQLASIEELRKQHGEGQPIQPIVSSRARSVKGIIHKFDFLHPSPENVSHVILLIITIQLGVPKLAIYDWENSEPLQEALDGEKPGHRFDAAAGLPLLVIPLTVCCQFLVITERSMAICSDVLGGPPTFAPFELARRASTDWHHGTHSPMWTAWTRPPREEPYHANDDLIYIAREDGWVNCLHITGDSGVESNLYYGPMGCNIDSGFASLSTTHGEILVAGGEHGPGAIWRIHARENVKLIDPLPNWSPTLDLVPTRDVQKPKKPKKSPKKLAKKRSFGDESKRNMRTPERIFACSGRGVSGALVEMRYGIQAKIGLDLSYTSSIKKCWAIPSFDSTPDAGFSMLLGLPEHSALLHISHDLSEVSERSQDTVDFDLLSTTLAVHISRDIVIQITTTHATIVYPDSCYQHLLSDMIADPLASITDSAVNGEHLALSVYSHSTFNIMVFTFDNTRFILNHVFPVEDDVTALSVNTSPAGACVLAGLSRADLSTLAIFPINTPQLGGQSPAGTQPGPIVVRLRGAEDVESIGINAITSIVCLGDEKIVVGRRNGDVLTINHRSRGDPEVTRTNHFGLSPSYVFPGMVFDTGYSTLVCNDAGLAIMKESKGISNLGSFKNIFRVWLTDANEPQSQSPTIHSVVRLDGIPDYGDSTWAMVAGSRILITELQPHPAPVPRYMPTQGTPSNLLYSERLEALVTVIVKNGIPSLHFFDPATGADLSHPIRKSPDKDDEESVDVDYITYLGTPDIKIASLLSWRYKNKGHLYEWFVILARSGDRQGRLLVVSAEAETPITNAGASRRIRFWTQFSRKIKGGAPRSGVTDDDGLFLNFGTTLEYHVIENKKFKTAMTYDLPSPATSLEVVSGYLYALTTHHSLVILDYKSDTAIESQRMVQLYTDEVARNGLHSIEVGLFAGVEELRRLILVSDPMCGVYGLWSPDLKSGISNMQLTFRAHLSVSVRKFVHGYTRPRWARGNSRYRYGAIQTHPDLRDILGLAIDGSLTQFLILREHEWRFLRYIQNLAMASKEICVVPRAYDSTDDFQLDPSSIAKTKMHIDGDILQRCAEKRALERIVSTPQQLSRLGELLEPLDLGVGMASPPAPDEILLAYEHAYGVLDHFLFPAL</sequence>
<proteinExistence type="predicted"/>
<keyword evidence="2" id="KW-1185">Reference proteome</keyword>
<dbReference type="Proteomes" id="UP001143856">
    <property type="component" value="Unassembled WGS sequence"/>
</dbReference>
<protein>
    <submittedName>
        <fullName evidence="1">Uncharacterized protein</fullName>
    </submittedName>
</protein>
<evidence type="ECO:0000313" key="2">
    <source>
        <dbReference type="Proteomes" id="UP001143856"/>
    </source>
</evidence>
<evidence type="ECO:0000313" key="1">
    <source>
        <dbReference type="EMBL" id="KAJ2981688.1"/>
    </source>
</evidence>
<organism evidence="1 2">
    <name type="scientific">Xylaria curta</name>
    <dbReference type="NCBI Taxonomy" id="42375"/>
    <lineage>
        <taxon>Eukaryota</taxon>
        <taxon>Fungi</taxon>
        <taxon>Dikarya</taxon>
        <taxon>Ascomycota</taxon>
        <taxon>Pezizomycotina</taxon>
        <taxon>Sordariomycetes</taxon>
        <taxon>Xylariomycetidae</taxon>
        <taxon>Xylariales</taxon>
        <taxon>Xylariaceae</taxon>
        <taxon>Xylaria</taxon>
    </lineage>
</organism>
<name>A0ACC1NRF3_9PEZI</name>
<gene>
    <name evidence="1" type="ORF">NUW58_g6626</name>
</gene>